<feature type="chain" id="PRO_5011729256" evidence="1">
    <location>
        <begin position="41"/>
        <end position="396"/>
    </location>
</feature>
<dbReference type="Gene3D" id="2.40.370.10">
    <property type="entry name" value="AttH-like domain"/>
    <property type="match status" value="2"/>
</dbReference>
<evidence type="ECO:0000256" key="1">
    <source>
        <dbReference type="SAM" id="SignalP"/>
    </source>
</evidence>
<feature type="signal peptide" evidence="1">
    <location>
        <begin position="1"/>
        <end position="40"/>
    </location>
</feature>
<evidence type="ECO:0000313" key="3">
    <source>
        <dbReference type="EMBL" id="SCZ50278.1"/>
    </source>
</evidence>
<dbReference type="Pfam" id="PF17186">
    <property type="entry name" value="Lipocalin_9"/>
    <property type="match status" value="1"/>
</dbReference>
<feature type="domain" description="AttH" evidence="2">
    <location>
        <begin position="86"/>
        <end position="261"/>
    </location>
</feature>
<dbReference type="SUPFAM" id="SSF159245">
    <property type="entry name" value="AttH-like"/>
    <property type="match status" value="1"/>
</dbReference>
<dbReference type="InterPro" id="IPR023374">
    <property type="entry name" value="AttH-like_dom_sf"/>
</dbReference>
<reference evidence="3 4" key="1">
    <citation type="submission" date="2016-10" db="EMBL/GenBank/DDBJ databases">
        <authorList>
            <person name="de Groot N.N."/>
        </authorList>
    </citation>
    <scope>NUCLEOTIDE SEQUENCE [LARGE SCALE GENOMIC DNA]</scope>
    <source>
        <strain evidence="3 4">HLD2</strain>
    </source>
</reference>
<dbReference type="Proteomes" id="UP000199648">
    <property type="component" value="Unassembled WGS sequence"/>
</dbReference>
<dbReference type="GO" id="GO:0016787">
    <property type="term" value="F:hydrolase activity"/>
    <property type="evidence" value="ECO:0007669"/>
    <property type="project" value="UniProtKB-KW"/>
</dbReference>
<organism evidence="3 4">
    <name type="scientific">Thiohalomonas denitrificans</name>
    <dbReference type="NCBI Taxonomy" id="415747"/>
    <lineage>
        <taxon>Bacteria</taxon>
        <taxon>Pseudomonadati</taxon>
        <taxon>Pseudomonadota</taxon>
        <taxon>Gammaproteobacteria</taxon>
        <taxon>Thiohalomonadales</taxon>
        <taxon>Thiohalomonadaceae</taxon>
        <taxon>Thiohalomonas</taxon>
    </lineage>
</organism>
<evidence type="ECO:0000259" key="2">
    <source>
        <dbReference type="Pfam" id="PF07143"/>
    </source>
</evidence>
<dbReference type="STRING" id="415747.SAMN03097708_00380"/>
<gene>
    <name evidence="3" type="ORF">SAMN03097708_00380</name>
</gene>
<dbReference type="OrthoDB" id="9770826at2"/>
<dbReference type="PANTHER" id="PTHR38591:SF1">
    <property type="entry name" value="BLL1000 PROTEIN"/>
    <property type="match status" value="1"/>
</dbReference>
<keyword evidence="3" id="KW-0378">Hydrolase</keyword>
<dbReference type="EMBL" id="FMWD01000001">
    <property type="protein sequence ID" value="SCZ50278.1"/>
    <property type="molecule type" value="Genomic_DNA"/>
</dbReference>
<proteinExistence type="predicted"/>
<sequence length="396" mass="44076">MKTFQSFNSLRSSASPRCKKISFSCAVPLLALLLSGCGPAPDQPADGGSLAVSEALGGDIEGYARATEPREFKFPADHGPHPEFRTEWWYFTGNLADRRGERYGFQLTLFRNALAPEPLEGPSRWRKRQVYMAHLALTDVAGGRFVAEERFARAALGLAGARAAPFRVWLEDWEVSGGEGRHPFPVTLRAGNDKDGIELTLGMEKTPILQGEAGLSQKSEEPGNASYYYSYSRLSASGRITIDGVQRQVDGSAWMDREWSTSALGPEQSGWDWFALQLDNNVDLMLYRLRRRDGSTDPASAGSLVSPEGERTALREEDFEVTVTRHWESPRGGRYPAGWRLQLPQQQLWLRVEPLLADQELDLSVRYWEGAVRISGEHRGQPVAGYGYVELTGYAE</sequence>
<keyword evidence="4" id="KW-1185">Reference proteome</keyword>
<protein>
    <submittedName>
        <fullName evidence="3">Predicted secreted hydrolase</fullName>
    </submittedName>
</protein>
<evidence type="ECO:0000313" key="4">
    <source>
        <dbReference type="Proteomes" id="UP000199648"/>
    </source>
</evidence>
<accession>A0A1G5PLD8</accession>
<dbReference type="InterPro" id="IPR010791">
    <property type="entry name" value="AttH_dom"/>
</dbReference>
<name>A0A1G5PLD8_9GAMM</name>
<dbReference type="Pfam" id="PF07143">
    <property type="entry name" value="CrtC"/>
    <property type="match status" value="1"/>
</dbReference>
<dbReference type="PANTHER" id="PTHR38591">
    <property type="entry name" value="HYDROLASE"/>
    <property type="match status" value="1"/>
</dbReference>
<keyword evidence="1" id="KW-0732">Signal</keyword>
<dbReference type="AlphaFoldDB" id="A0A1G5PLD8"/>